<feature type="domain" description="4Fe-4S ferredoxin-type" evidence="9">
    <location>
        <begin position="170"/>
        <end position="199"/>
    </location>
</feature>
<evidence type="ECO:0000256" key="2">
    <source>
        <dbReference type="ARBA" id="ARBA00022490"/>
    </source>
</evidence>
<dbReference type="PROSITE" id="PS51379">
    <property type="entry name" value="4FE4S_FER_2"/>
    <property type="match status" value="1"/>
</dbReference>
<evidence type="ECO:0000256" key="4">
    <source>
        <dbReference type="ARBA" id="ARBA00022723"/>
    </source>
</evidence>
<sequence>MEDAAALGFDEARILDPRQVSGTLGARLDAALADGHHGDMVWLATTADRRRHPLALWADVGAVVMVAMNYGPSADPLEGLAHKDRGLISAYARGRDYHDLMKGRLKTLAQRLVARHGGDVKVFVDTAPVMEKPLAALAGIGWQGKHTNLVSRRHGSWLFLGALFTTLQLPGDAPHADHCGSCRRCLDVCPTDAFPAPYRLDARRCLAYLTVEAKTMIPRPFRRPMANRVFGCDDCLAVCPWNRFASTAREAKLAGGDDAMEPPLAVLAELDDPSFRARFAGSPVKRVGRERFVRNVMVAVGNAHDPAFEPVIIARTADDAPQVRAAAAWAARETMAPERVRRLAEQRLEKERDPMVRAEWAA</sequence>
<keyword evidence="2" id="KW-0963">Cytoplasm</keyword>
<protein>
    <submittedName>
        <fullName evidence="10">tRNA epoxyqueuosine(34) reductase QueG</fullName>
        <ecNumber evidence="10">1.17.99.6</ecNumber>
    </submittedName>
</protein>
<dbReference type="Gene3D" id="3.30.70.20">
    <property type="match status" value="1"/>
</dbReference>
<keyword evidence="3" id="KW-0819">tRNA processing</keyword>
<dbReference type="InterPro" id="IPR017896">
    <property type="entry name" value="4Fe4S_Fe-S-bd"/>
</dbReference>
<keyword evidence="1" id="KW-0004">4Fe-4S</keyword>
<evidence type="ECO:0000259" key="9">
    <source>
        <dbReference type="PROSITE" id="PS51379"/>
    </source>
</evidence>
<dbReference type="InterPro" id="IPR013542">
    <property type="entry name" value="QueG_DUF1730"/>
</dbReference>
<accession>A0A934IT11</accession>
<dbReference type="PROSITE" id="PS00198">
    <property type="entry name" value="4FE4S_FER_1"/>
    <property type="match status" value="1"/>
</dbReference>
<evidence type="ECO:0000256" key="7">
    <source>
        <dbReference type="ARBA" id="ARBA00023004"/>
    </source>
</evidence>
<keyword evidence="5" id="KW-0671">Queuosine biosynthesis</keyword>
<dbReference type="AlphaFoldDB" id="A0A934IT11"/>
<evidence type="ECO:0000256" key="8">
    <source>
        <dbReference type="ARBA" id="ARBA00023014"/>
    </source>
</evidence>
<evidence type="ECO:0000256" key="1">
    <source>
        <dbReference type="ARBA" id="ARBA00022485"/>
    </source>
</evidence>
<dbReference type="InterPro" id="IPR004453">
    <property type="entry name" value="QueG"/>
</dbReference>
<dbReference type="GO" id="GO:0051539">
    <property type="term" value="F:4 iron, 4 sulfur cluster binding"/>
    <property type="evidence" value="ECO:0007669"/>
    <property type="project" value="UniProtKB-KW"/>
</dbReference>
<keyword evidence="11" id="KW-1185">Reference proteome</keyword>
<dbReference type="InterPro" id="IPR017900">
    <property type="entry name" value="4Fe4S_Fe_S_CS"/>
</dbReference>
<evidence type="ECO:0000256" key="3">
    <source>
        <dbReference type="ARBA" id="ARBA00022694"/>
    </source>
</evidence>
<dbReference type="PANTHER" id="PTHR30002:SF4">
    <property type="entry name" value="EPOXYQUEUOSINE REDUCTASE"/>
    <property type="match status" value="1"/>
</dbReference>
<comment type="caution">
    <text evidence="10">The sequence shown here is derived from an EMBL/GenBank/DDBJ whole genome shotgun (WGS) entry which is preliminary data.</text>
</comment>
<dbReference type="PANTHER" id="PTHR30002">
    <property type="entry name" value="EPOXYQUEUOSINE REDUCTASE"/>
    <property type="match status" value="1"/>
</dbReference>
<keyword evidence="8" id="KW-0411">Iron-sulfur</keyword>
<keyword evidence="6 10" id="KW-0560">Oxidoreductase</keyword>
<evidence type="ECO:0000313" key="11">
    <source>
        <dbReference type="Proteomes" id="UP000609531"/>
    </source>
</evidence>
<evidence type="ECO:0000256" key="5">
    <source>
        <dbReference type="ARBA" id="ARBA00022785"/>
    </source>
</evidence>
<dbReference type="Pfam" id="PF13484">
    <property type="entry name" value="Fer4_16"/>
    <property type="match status" value="1"/>
</dbReference>
<keyword evidence="4" id="KW-0479">Metal-binding</keyword>
<dbReference type="GO" id="GO:0046872">
    <property type="term" value="F:metal ion binding"/>
    <property type="evidence" value="ECO:0007669"/>
    <property type="project" value="UniProtKB-KW"/>
</dbReference>
<evidence type="ECO:0000313" key="10">
    <source>
        <dbReference type="EMBL" id="MBJ3777144.1"/>
    </source>
</evidence>
<dbReference type="Proteomes" id="UP000609531">
    <property type="component" value="Unassembled WGS sequence"/>
</dbReference>
<dbReference type="SUPFAM" id="SSF46548">
    <property type="entry name" value="alpha-helical ferredoxin"/>
    <property type="match status" value="1"/>
</dbReference>
<dbReference type="GO" id="GO:0008616">
    <property type="term" value="P:tRNA queuosine(34) biosynthetic process"/>
    <property type="evidence" value="ECO:0007669"/>
    <property type="project" value="UniProtKB-KW"/>
</dbReference>
<dbReference type="EC" id="1.17.99.6" evidence="10"/>
<dbReference type="EMBL" id="JAEKJA010000013">
    <property type="protein sequence ID" value="MBJ3777144.1"/>
    <property type="molecule type" value="Genomic_DNA"/>
</dbReference>
<reference evidence="10" key="1">
    <citation type="submission" date="2020-12" db="EMBL/GenBank/DDBJ databases">
        <title>Bacterial taxonomy.</title>
        <authorList>
            <person name="Pan X."/>
        </authorList>
    </citation>
    <scope>NUCLEOTIDE SEQUENCE</scope>
    <source>
        <strain evidence="10">B2012</strain>
    </source>
</reference>
<dbReference type="NCBIfam" id="TIGR00276">
    <property type="entry name" value="tRNA epoxyqueuosine(34) reductase QueG"/>
    <property type="match status" value="1"/>
</dbReference>
<dbReference type="Pfam" id="PF08331">
    <property type="entry name" value="QueG_DUF1730"/>
    <property type="match status" value="1"/>
</dbReference>
<keyword evidence="7" id="KW-0408">Iron</keyword>
<name>A0A934IT11_9HYPH</name>
<dbReference type="GO" id="GO:0052693">
    <property type="term" value="F:epoxyqueuosine reductase activity"/>
    <property type="evidence" value="ECO:0007669"/>
    <property type="project" value="UniProtKB-EC"/>
</dbReference>
<evidence type="ECO:0000256" key="6">
    <source>
        <dbReference type="ARBA" id="ARBA00023002"/>
    </source>
</evidence>
<organism evidence="10 11">
    <name type="scientific">Acuticoccus mangrovi</name>
    <dbReference type="NCBI Taxonomy" id="2796142"/>
    <lineage>
        <taxon>Bacteria</taxon>
        <taxon>Pseudomonadati</taxon>
        <taxon>Pseudomonadota</taxon>
        <taxon>Alphaproteobacteria</taxon>
        <taxon>Hyphomicrobiales</taxon>
        <taxon>Amorphaceae</taxon>
        <taxon>Acuticoccus</taxon>
    </lineage>
</organism>
<proteinExistence type="predicted"/>
<gene>
    <name evidence="10" type="primary">queG</name>
    <name evidence="10" type="ORF">JCR33_15665</name>
</gene>